<name>A0A151LY96_ALLMI</name>
<organism evidence="1 2">
    <name type="scientific">Alligator mississippiensis</name>
    <name type="common">American alligator</name>
    <dbReference type="NCBI Taxonomy" id="8496"/>
    <lineage>
        <taxon>Eukaryota</taxon>
        <taxon>Metazoa</taxon>
        <taxon>Chordata</taxon>
        <taxon>Craniata</taxon>
        <taxon>Vertebrata</taxon>
        <taxon>Euteleostomi</taxon>
        <taxon>Archelosauria</taxon>
        <taxon>Archosauria</taxon>
        <taxon>Crocodylia</taxon>
        <taxon>Alligatoridae</taxon>
        <taxon>Alligatorinae</taxon>
        <taxon>Alligator</taxon>
    </lineage>
</organism>
<protein>
    <submittedName>
        <fullName evidence="1">Uncharacterized protein</fullName>
    </submittedName>
</protein>
<gene>
    <name evidence="1" type="ORF">Y1Q_0005142</name>
</gene>
<evidence type="ECO:0000313" key="2">
    <source>
        <dbReference type="Proteomes" id="UP000050525"/>
    </source>
</evidence>
<reference evidence="1 2" key="1">
    <citation type="journal article" date="2012" name="Genome Biol.">
        <title>Sequencing three crocodilian genomes to illuminate the evolution of archosaurs and amniotes.</title>
        <authorList>
            <person name="St John J.A."/>
            <person name="Braun E.L."/>
            <person name="Isberg S.R."/>
            <person name="Miles L.G."/>
            <person name="Chong A.Y."/>
            <person name="Gongora J."/>
            <person name="Dalzell P."/>
            <person name="Moran C."/>
            <person name="Bed'hom B."/>
            <person name="Abzhanov A."/>
            <person name="Burgess S.C."/>
            <person name="Cooksey A.M."/>
            <person name="Castoe T.A."/>
            <person name="Crawford N.G."/>
            <person name="Densmore L.D."/>
            <person name="Drew J.C."/>
            <person name="Edwards S.V."/>
            <person name="Faircloth B.C."/>
            <person name="Fujita M.K."/>
            <person name="Greenwold M.J."/>
            <person name="Hoffmann F.G."/>
            <person name="Howard J.M."/>
            <person name="Iguchi T."/>
            <person name="Janes D.E."/>
            <person name="Khan S.Y."/>
            <person name="Kohno S."/>
            <person name="de Koning A.J."/>
            <person name="Lance S.L."/>
            <person name="McCarthy F.M."/>
            <person name="McCormack J.E."/>
            <person name="Merchant M.E."/>
            <person name="Peterson D.G."/>
            <person name="Pollock D.D."/>
            <person name="Pourmand N."/>
            <person name="Raney B.J."/>
            <person name="Roessler K.A."/>
            <person name="Sanford J.R."/>
            <person name="Sawyer R.H."/>
            <person name="Schmidt C.J."/>
            <person name="Triplett E.W."/>
            <person name="Tuberville T.D."/>
            <person name="Venegas-Anaya M."/>
            <person name="Howard J.T."/>
            <person name="Jarvis E.D."/>
            <person name="Guillette L.J.Jr."/>
            <person name="Glenn T.C."/>
            <person name="Green R.E."/>
            <person name="Ray D.A."/>
        </authorList>
    </citation>
    <scope>NUCLEOTIDE SEQUENCE [LARGE SCALE GENOMIC DNA]</scope>
    <source>
        <strain evidence="1">KSC_2009_1</strain>
    </source>
</reference>
<proteinExistence type="predicted"/>
<sequence length="176" mass="20413">MTHLWFSPVATTLLSQSEIRDACWNRMNCKGIWVMCTWDTQLLLHHNPQDPWTTLSPLLVKTWAPNKDAMLLMMLLENHYSGGFRSSRQDGQMLLRLLAVKERMLHQNKVMMAWQRVQQALRSNDPTSRYHNVPPLLKAERPEASQSTFGKVYRMTAVPWSIFCTGGKAFHKSKDI</sequence>
<accession>A0A151LY96</accession>
<evidence type="ECO:0000313" key="1">
    <source>
        <dbReference type="EMBL" id="KYO17219.1"/>
    </source>
</evidence>
<comment type="caution">
    <text evidence="1">The sequence shown here is derived from an EMBL/GenBank/DDBJ whole genome shotgun (WGS) entry which is preliminary data.</text>
</comment>
<keyword evidence="2" id="KW-1185">Reference proteome</keyword>
<dbReference type="EMBL" id="AKHW03007048">
    <property type="protein sequence ID" value="KYO17219.1"/>
    <property type="molecule type" value="Genomic_DNA"/>
</dbReference>
<dbReference type="AlphaFoldDB" id="A0A151LY96"/>
<dbReference type="Proteomes" id="UP000050525">
    <property type="component" value="Unassembled WGS sequence"/>
</dbReference>